<reference evidence="3 4" key="1">
    <citation type="submission" date="2019-01" db="EMBL/GenBank/DDBJ databases">
        <title>Sequencing of cultivated peanut Arachis hypogaea provides insights into genome evolution and oil improvement.</title>
        <authorList>
            <person name="Chen X."/>
        </authorList>
    </citation>
    <scope>NUCLEOTIDE SEQUENCE [LARGE SCALE GENOMIC DNA]</scope>
    <source>
        <strain evidence="4">cv. Fuhuasheng</strain>
        <tissue evidence="3">Leaves</tissue>
    </source>
</reference>
<accession>A0A444WNF4</accession>
<feature type="transmembrane region" description="Helical" evidence="1">
    <location>
        <begin position="110"/>
        <end position="131"/>
    </location>
</feature>
<dbReference type="PANTHER" id="PTHR31672">
    <property type="entry name" value="BNACNNG10540D PROTEIN"/>
    <property type="match status" value="1"/>
</dbReference>
<dbReference type="CDD" id="cd22157">
    <property type="entry name" value="F-box_AtFBW1-like"/>
    <property type="match status" value="1"/>
</dbReference>
<name>A0A444WNF4_ARAHY</name>
<comment type="caution">
    <text evidence="3">The sequence shown here is derived from an EMBL/GenBank/DDBJ whole genome shotgun (WGS) entry which is preliminary data.</text>
</comment>
<dbReference type="Pfam" id="PF00646">
    <property type="entry name" value="F-box"/>
    <property type="match status" value="1"/>
</dbReference>
<dbReference type="SMART" id="SM00256">
    <property type="entry name" value="FBOX"/>
    <property type="match status" value="1"/>
</dbReference>
<dbReference type="PANTHER" id="PTHR31672:SF13">
    <property type="entry name" value="F-BOX PROTEIN CPR30-LIKE"/>
    <property type="match status" value="1"/>
</dbReference>
<dbReference type="InterPro" id="IPR036047">
    <property type="entry name" value="F-box-like_dom_sf"/>
</dbReference>
<evidence type="ECO:0000313" key="4">
    <source>
        <dbReference type="Proteomes" id="UP000289738"/>
    </source>
</evidence>
<dbReference type="AlphaFoldDB" id="A0A444WNF4"/>
<dbReference type="SUPFAM" id="SSF81383">
    <property type="entry name" value="F-box domain"/>
    <property type="match status" value="1"/>
</dbReference>
<dbReference type="InterPro" id="IPR050796">
    <property type="entry name" value="SCF_F-box_component"/>
</dbReference>
<dbReference type="Gene3D" id="1.20.1280.50">
    <property type="match status" value="1"/>
</dbReference>
<keyword evidence="1" id="KW-0812">Transmembrane</keyword>
<keyword evidence="1" id="KW-0472">Membrane</keyword>
<keyword evidence="4" id="KW-1185">Reference proteome</keyword>
<dbReference type="InterPro" id="IPR001810">
    <property type="entry name" value="F-box_dom"/>
</dbReference>
<proteinExistence type="predicted"/>
<keyword evidence="1" id="KW-1133">Transmembrane helix</keyword>
<evidence type="ECO:0000256" key="1">
    <source>
        <dbReference type="SAM" id="Phobius"/>
    </source>
</evidence>
<organism evidence="3 4">
    <name type="scientific">Arachis hypogaea</name>
    <name type="common">Peanut</name>
    <dbReference type="NCBI Taxonomy" id="3818"/>
    <lineage>
        <taxon>Eukaryota</taxon>
        <taxon>Viridiplantae</taxon>
        <taxon>Streptophyta</taxon>
        <taxon>Embryophyta</taxon>
        <taxon>Tracheophyta</taxon>
        <taxon>Spermatophyta</taxon>
        <taxon>Magnoliopsida</taxon>
        <taxon>eudicotyledons</taxon>
        <taxon>Gunneridae</taxon>
        <taxon>Pentapetalae</taxon>
        <taxon>rosids</taxon>
        <taxon>fabids</taxon>
        <taxon>Fabales</taxon>
        <taxon>Fabaceae</taxon>
        <taxon>Papilionoideae</taxon>
        <taxon>50 kb inversion clade</taxon>
        <taxon>dalbergioids sensu lato</taxon>
        <taxon>Dalbergieae</taxon>
        <taxon>Pterocarpus clade</taxon>
        <taxon>Arachis</taxon>
    </lineage>
</organism>
<feature type="domain" description="F-box" evidence="2">
    <location>
        <begin position="20"/>
        <end position="60"/>
    </location>
</feature>
<dbReference type="Proteomes" id="UP000289738">
    <property type="component" value="Unassembled WGS sequence"/>
</dbReference>
<gene>
    <name evidence="3" type="ORF">Ahy_Scaffold8g108521</name>
</gene>
<evidence type="ECO:0000313" key="3">
    <source>
        <dbReference type="EMBL" id="RYQ79035.1"/>
    </source>
</evidence>
<dbReference type="EMBL" id="SDMP01000028">
    <property type="protein sequence ID" value="RYQ79035.1"/>
    <property type="molecule type" value="Genomic_DNA"/>
</dbReference>
<sequence>MTMKQSSMEKKKLKSINDLFPPELIRAILLRIPIKHLVCVRCVSKLWNTLISDPNFAKSHLDHSLAPSHRCLFLQGNSHASSVDLDALLQDDNDGVDAIAISLPFKMINLLMISVLGFVLLHCEPQFFILWNPLTDSSKRVSYSHMVNAATSYEHFSVRREALLYGFGYDGSQDDYVVIVAYKGKDGENHFDLCCFRSNSWVNLDAALPKLLDRDNLKSKGLFCNGAIHWSTHEYGFHIAPIQVSPYYEAA</sequence>
<protein>
    <recommendedName>
        <fullName evidence="2">F-box domain-containing protein</fullName>
    </recommendedName>
</protein>
<evidence type="ECO:0000259" key="2">
    <source>
        <dbReference type="SMART" id="SM00256"/>
    </source>
</evidence>